<sequence>MVKSLIYSSDQKFHDRHACKQEYKIIRHEVIGLIIDTAVKFLPNISFLKQSKPSVKVSYISAKTEVIPLPCLPYNENKYQDDVKILAWYQQLLVNIKKEAGADADLKFVIGGDQLTRERLSEAMLLRFGNIDPQDQFSHIGRCVAEFFHLGMNYLEKVI</sequence>
<dbReference type="Pfam" id="PF20231">
    <property type="entry name" value="DUF6589"/>
    <property type="match status" value="1"/>
</dbReference>
<dbReference type="AlphaFoldDB" id="A0A8S3Q0F0"/>
<reference evidence="2" key="1">
    <citation type="submission" date="2021-03" db="EMBL/GenBank/DDBJ databases">
        <authorList>
            <person name="Bekaert M."/>
        </authorList>
    </citation>
    <scope>NUCLEOTIDE SEQUENCE</scope>
</reference>
<organism evidence="2 3">
    <name type="scientific">Mytilus edulis</name>
    <name type="common">Blue mussel</name>
    <dbReference type="NCBI Taxonomy" id="6550"/>
    <lineage>
        <taxon>Eukaryota</taxon>
        <taxon>Metazoa</taxon>
        <taxon>Spiralia</taxon>
        <taxon>Lophotrochozoa</taxon>
        <taxon>Mollusca</taxon>
        <taxon>Bivalvia</taxon>
        <taxon>Autobranchia</taxon>
        <taxon>Pteriomorphia</taxon>
        <taxon>Mytilida</taxon>
        <taxon>Mytiloidea</taxon>
        <taxon>Mytilidae</taxon>
        <taxon>Mytilinae</taxon>
        <taxon>Mytilus</taxon>
    </lineage>
</organism>
<dbReference type="EMBL" id="CAJPWZ010000305">
    <property type="protein sequence ID" value="CAG2189785.1"/>
    <property type="molecule type" value="Genomic_DNA"/>
</dbReference>
<evidence type="ECO:0000259" key="1">
    <source>
        <dbReference type="Pfam" id="PF20231"/>
    </source>
</evidence>
<evidence type="ECO:0000313" key="3">
    <source>
        <dbReference type="Proteomes" id="UP000683360"/>
    </source>
</evidence>
<feature type="domain" description="DUF6589" evidence="1">
    <location>
        <begin position="21"/>
        <end position="158"/>
    </location>
</feature>
<gene>
    <name evidence="2" type="ORF">MEDL_5142</name>
</gene>
<dbReference type="InterPro" id="IPR046496">
    <property type="entry name" value="DUF6589"/>
</dbReference>
<protein>
    <recommendedName>
        <fullName evidence="1">DUF6589 domain-containing protein</fullName>
    </recommendedName>
</protein>
<proteinExistence type="predicted"/>
<name>A0A8S3Q0F0_MYTED</name>
<dbReference type="Proteomes" id="UP000683360">
    <property type="component" value="Unassembled WGS sequence"/>
</dbReference>
<comment type="caution">
    <text evidence="2">The sequence shown here is derived from an EMBL/GenBank/DDBJ whole genome shotgun (WGS) entry which is preliminary data.</text>
</comment>
<accession>A0A8S3Q0F0</accession>
<keyword evidence="3" id="KW-1185">Reference proteome</keyword>
<evidence type="ECO:0000313" key="2">
    <source>
        <dbReference type="EMBL" id="CAG2189785.1"/>
    </source>
</evidence>